<reference evidence="2 3" key="1">
    <citation type="submission" date="2022-10" db="EMBL/GenBank/DDBJ databases">
        <title>Sinirhodobacter sp. nov., isolated from ocean surface sediments.</title>
        <authorList>
            <person name="He W."/>
            <person name="Wang L."/>
            <person name="Zhang D.-F."/>
        </authorList>
    </citation>
    <scope>NUCLEOTIDE SEQUENCE [LARGE SCALE GENOMIC DNA]</scope>
    <source>
        <strain evidence="2 3">WL0115</strain>
    </source>
</reference>
<gene>
    <name evidence="2" type="ORF">OE699_02095</name>
</gene>
<comment type="caution">
    <text evidence="2">The sequence shown here is derived from an EMBL/GenBank/DDBJ whole genome shotgun (WGS) entry which is preliminary data.</text>
</comment>
<feature type="transmembrane region" description="Helical" evidence="1">
    <location>
        <begin position="12"/>
        <end position="29"/>
    </location>
</feature>
<sequence>MNDIAADLTTMIGLVFTLLGAGITAYAVILKEDDAILIGVSRYASESREENLNLPMVRNLLWSSWAARVGLISVCFGTFLQLIPIFLRLAQ</sequence>
<accession>A0ABT2ZV63</accession>
<keyword evidence="1" id="KW-0812">Transmembrane</keyword>
<protein>
    <submittedName>
        <fullName evidence="2">Uncharacterized protein</fullName>
    </submittedName>
</protein>
<evidence type="ECO:0000256" key="1">
    <source>
        <dbReference type="SAM" id="Phobius"/>
    </source>
</evidence>
<evidence type="ECO:0000313" key="2">
    <source>
        <dbReference type="EMBL" id="MCV2877631.1"/>
    </source>
</evidence>
<proteinExistence type="predicted"/>
<keyword evidence="3" id="KW-1185">Reference proteome</keyword>
<feature type="transmembrane region" description="Helical" evidence="1">
    <location>
        <begin position="65"/>
        <end position="87"/>
    </location>
</feature>
<dbReference type="RefSeq" id="WP_263846917.1">
    <property type="nucleotide sequence ID" value="NZ_JAOWKW010000001.1"/>
</dbReference>
<evidence type="ECO:0000313" key="3">
    <source>
        <dbReference type="Proteomes" id="UP001526166"/>
    </source>
</evidence>
<dbReference type="Proteomes" id="UP001526166">
    <property type="component" value="Unassembled WGS sequence"/>
</dbReference>
<keyword evidence="1" id="KW-0472">Membrane</keyword>
<keyword evidence="1" id="KW-1133">Transmembrane helix</keyword>
<organism evidence="2 3">
    <name type="scientific">Sedimentimonas flavescens</name>
    <dbReference type="NCBI Taxonomy" id="2851012"/>
    <lineage>
        <taxon>Bacteria</taxon>
        <taxon>Pseudomonadati</taxon>
        <taxon>Pseudomonadota</taxon>
        <taxon>Alphaproteobacteria</taxon>
        <taxon>Rhodobacterales</taxon>
        <taxon>Rhodobacter group</taxon>
        <taxon>Sedimentimonas</taxon>
    </lineage>
</organism>
<dbReference type="EMBL" id="JAOWKW010000001">
    <property type="protein sequence ID" value="MCV2877631.1"/>
    <property type="molecule type" value="Genomic_DNA"/>
</dbReference>
<name>A0ABT2ZV63_9RHOB</name>